<feature type="region of interest" description="Disordered" evidence="1">
    <location>
        <begin position="147"/>
        <end position="167"/>
    </location>
</feature>
<dbReference type="EMBL" id="BMEM01000001">
    <property type="protein sequence ID" value="GGF43412.1"/>
    <property type="molecule type" value="Genomic_DNA"/>
</dbReference>
<gene>
    <name evidence="4" type="ORF">GCM10011366_09050</name>
</gene>
<comment type="caution">
    <text evidence="4">The sequence shown here is derived from an EMBL/GenBank/DDBJ whole genome shotgun (WGS) entry which is preliminary data.</text>
</comment>
<dbReference type="Gene3D" id="2.130.10.10">
    <property type="entry name" value="YVTN repeat-like/Quinoprotein amine dehydrogenase"/>
    <property type="match status" value="2"/>
</dbReference>
<evidence type="ECO:0000256" key="2">
    <source>
        <dbReference type="SAM" id="SignalP"/>
    </source>
</evidence>
<proteinExistence type="predicted"/>
<dbReference type="AlphaFoldDB" id="A0A917BII7"/>
<reference evidence="4" key="1">
    <citation type="journal article" date="2014" name="Int. J. Syst. Evol. Microbiol.">
        <title>Complete genome sequence of Corynebacterium casei LMG S-19264T (=DSM 44701T), isolated from a smear-ripened cheese.</title>
        <authorList>
            <consortium name="US DOE Joint Genome Institute (JGI-PGF)"/>
            <person name="Walter F."/>
            <person name="Albersmeier A."/>
            <person name="Kalinowski J."/>
            <person name="Ruckert C."/>
        </authorList>
    </citation>
    <scope>NUCLEOTIDE SEQUENCE</scope>
    <source>
        <strain evidence="4">CGMCC 1.12160</strain>
    </source>
</reference>
<protein>
    <recommendedName>
        <fullName evidence="3">Pyrrolo-quinoline quinone repeat domain-containing protein</fullName>
    </recommendedName>
</protein>
<feature type="chain" id="PRO_5036733362" description="Pyrrolo-quinoline quinone repeat domain-containing protein" evidence="2">
    <location>
        <begin position="20"/>
        <end position="493"/>
    </location>
</feature>
<feature type="domain" description="Pyrrolo-quinoline quinone repeat" evidence="3">
    <location>
        <begin position="66"/>
        <end position="161"/>
    </location>
</feature>
<dbReference type="Pfam" id="PF13360">
    <property type="entry name" value="PQQ_2"/>
    <property type="match status" value="1"/>
</dbReference>
<dbReference type="InterPro" id="IPR015943">
    <property type="entry name" value="WD40/YVTN_repeat-like_dom_sf"/>
</dbReference>
<feature type="signal peptide" evidence="2">
    <location>
        <begin position="1"/>
        <end position="19"/>
    </location>
</feature>
<dbReference type="InterPro" id="IPR002372">
    <property type="entry name" value="PQQ_rpt_dom"/>
</dbReference>
<keyword evidence="2" id="KW-0732">Signal</keyword>
<dbReference type="PROSITE" id="PS51257">
    <property type="entry name" value="PROKAR_LIPOPROTEIN"/>
    <property type="match status" value="1"/>
</dbReference>
<evidence type="ECO:0000313" key="5">
    <source>
        <dbReference type="Proteomes" id="UP000605670"/>
    </source>
</evidence>
<evidence type="ECO:0000256" key="1">
    <source>
        <dbReference type="SAM" id="MobiDB-lite"/>
    </source>
</evidence>
<dbReference type="SUPFAM" id="SSF50998">
    <property type="entry name" value="Quinoprotein alcohol dehydrogenase-like"/>
    <property type="match status" value="2"/>
</dbReference>
<dbReference type="Proteomes" id="UP000605670">
    <property type="component" value="Unassembled WGS sequence"/>
</dbReference>
<reference evidence="4" key="2">
    <citation type="submission" date="2020-09" db="EMBL/GenBank/DDBJ databases">
        <authorList>
            <person name="Sun Q."/>
            <person name="Zhou Y."/>
        </authorList>
    </citation>
    <scope>NUCLEOTIDE SEQUENCE</scope>
    <source>
        <strain evidence="4">CGMCC 1.12160</strain>
    </source>
</reference>
<organism evidence="4 5">
    <name type="scientific">Ornithinimicrobium tianjinense</name>
    <dbReference type="NCBI Taxonomy" id="1195761"/>
    <lineage>
        <taxon>Bacteria</taxon>
        <taxon>Bacillati</taxon>
        <taxon>Actinomycetota</taxon>
        <taxon>Actinomycetes</taxon>
        <taxon>Micrococcales</taxon>
        <taxon>Ornithinimicrobiaceae</taxon>
        <taxon>Ornithinimicrobium</taxon>
    </lineage>
</organism>
<keyword evidence="5" id="KW-1185">Reference proteome</keyword>
<name>A0A917BII7_9MICO</name>
<accession>A0A917BII7</accession>
<dbReference type="PANTHER" id="PTHR34512:SF30">
    <property type="entry name" value="OUTER MEMBRANE PROTEIN ASSEMBLY FACTOR BAMB"/>
    <property type="match status" value="1"/>
</dbReference>
<sequence>MTRGLTFAALSISLTLVTACTGVRDGAVTTTDMGAGTSTSAVAVGTGAGAEDSVPLSTPPAPIASLAWSADLRPVSGPVLVDGVLALYTLSSTDRLMMTALDAETGEQLWSRPASTSGIPVVRPLEPQVIDGEVVYLQPTVRPDLPDDAADVISRDPRTGTSKGTGSTWGVHVMQPHLCPGSETDVCTVLLDDDGNLTWPTVVTSSWEPVPWVPAGHQTAGHFVEPIGPLDLARAGGARIGRLVDDTLVWEVSTADLVGPRASTNTGWSFVAHEDDLLIGTVGLADVIDGADLDLTESAVFALDAATGRPSWIARGMDLGCNSTLWAEGSGPLLACRYKGGVHRWTDEGSALIDLDADLVRLDPRTGEALWRADLPKGDVEGTFVPGVLDEEHAVVLDQVVDVRDGSARHRTEADRVWFPDQARPTVDRAGDHGREVVGEGLWRLPDGLDLTLGGPLPTWPLPPGVGLEMDDGSRVVAHADGIARLASPTDGR</sequence>
<dbReference type="PANTHER" id="PTHR34512">
    <property type="entry name" value="CELL SURFACE PROTEIN"/>
    <property type="match status" value="1"/>
</dbReference>
<dbReference type="InterPro" id="IPR011047">
    <property type="entry name" value="Quinoprotein_ADH-like_sf"/>
</dbReference>
<evidence type="ECO:0000313" key="4">
    <source>
        <dbReference type="EMBL" id="GGF43412.1"/>
    </source>
</evidence>
<evidence type="ECO:0000259" key="3">
    <source>
        <dbReference type="Pfam" id="PF13360"/>
    </source>
</evidence>
<dbReference type="RefSeq" id="WP_188428375.1">
    <property type="nucleotide sequence ID" value="NZ_BAABKH010000005.1"/>
</dbReference>